<dbReference type="KEGG" id="gsn:YC6258_05155"/>
<dbReference type="SUPFAM" id="SSF48403">
    <property type="entry name" value="Ankyrin repeat"/>
    <property type="match status" value="1"/>
</dbReference>
<dbReference type="EMBL" id="CP007142">
    <property type="protein sequence ID" value="AJQ97185.1"/>
    <property type="molecule type" value="Genomic_DNA"/>
</dbReference>
<name>A0A0C5VCX4_9GAMM</name>
<gene>
    <name evidence="1" type="ORF">YC6258_05155</name>
</gene>
<dbReference type="Proteomes" id="UP000032266">
    <property type="component" value="Chromosome"/>
</dbReference>
<evidence type="ECO:0008006" key="3">
    <source>
        <dbReference type="Google" id="ProtNLM"/>
    </source>
</evidence>
<accession>A0A0C5VCX4</accession>
<dbReference type="STRING" id="1445510.YC6258_05155"/>
<evidence type="ECO:0000313" key="1">
    <source>
        <dbReference type="EMBL" id="AJQ97185.1"/>
    </source>
</evidence>
<evidence type="ECO:0000313" key="2">
    <source>
        <dbReference type="Proteomes" id="UP000032266"/>
    </source>
</evidence>
<proteinExistence type="predicted"/>
<dbReference type="HOGENOM" id="CLU_1784143_0_0_6"/>
<dbReference type="InterPro" id="IPR036770">
    <property type="entry name" value="Ankyrin_rpt-contain_sf"/>
</dbReference>
<organism evidence="1 2">
    <name type="scientific">Gynuella sunshinyii YC6258</name>
    <dbReference type="NCBI Taxonomy" id="1445510"/>
    <lineage>
        <taxon>Bacteria</taxon>
        <taxon>Pseudomonadati</taxon>
        <taxon>Pseudomonadota</taxon>
        <taxon>Gammaproteobacteria</taxon>
        <taxon>Oceanospirillales</taxon>
        <taxon>Saccharospirillaceae</taxon>
        <taxon>Gynuella</taxon>
    </lineage>
</organism>
<protein>
    <recommendedName>
        <fullName evidence="3">Ankyrin repeat</fullName>
    </recommendedName>
</protein>
<dbReference type="AlphaFoldDB" id="A0A0C5VCX4"/>
<sequence length="145" mass="16817">MAVRYMKKFIVPRYDALKVGRTHGFGVLLDAVLNEPHKLNDIIKAYPGILYETCWAGENVLHWLAVENKYEEIRLLRKFGSPIPRFALVHAVEMRHLETVITLLELGAEVVPEEIQRAIKCSYYDTSKRKTAILRSYFSQFGYEV</sequence>
<keyword evidence="2" id="KW-1185">Reference proteome</keyword>
<reference evidence="1 2" key="1">
    <citation type="submission" date="2014-01" db="EMBL/GenBank/DDBJ databases">
        <title>Full genme sequencing of cellulolytic bacterium Gynuella sunshinyii YC6258T gen. nov., sp. nov.</title>
        <authorList>
            <person name="Khan H."/>
            <person name="Chung E.J."/>
            <person name="Chung Y.R."/>
        </authorList>
    </citation>
    <scope>NUCLEOTIDE SEQUENCE [LARGE SCALE GENOMIC DNA]</scope>
    <source>
        <strain evidence="1 2">YC6258</strain>
    </source>
</reference>